<sequence>MASTPKIDRRRLMAFAWAWARHTAWARRTGKPAQYLSEALKAAWANERGILAYEAQMAAKLSRPAHVIRAEVEDLENTDRLGWAGIQRLGTLRLTLRDAEAMAA</sequence>
<dbReference type="RefSeq" id="WP_139080113.1">
    <property type="nucleotide sequence ID" value="NZ_VDFV01000002.1"/>
</dbReference>
<dbReference type="EMBL" id="VDFV01000002">
    <property type="protein sequence ID" value="TNC74151.1"/>
    <property type="molecule type" value="Genomic_DNA"/>
</dbReference>
<gene>
    <name evidence="1" type="ORF">FHG71_02865</name>
</gene>
<keyword evidence="2" id="KW-1185">Reference proteome</keyword>
<evidence type="ECO:0000313" key="1">
    <source>
        <dbReference type="EMBL" id="TNC74151.1"/>
    </source>
</evidence>
<name>A0A5C4NHB7_9RHOB</name>
<reference evidence="1 2" key="1">
    <citation type="submission" date="2019-06" db="EMBL/GenBank/DDBJ databases">
        <authorList>
            <person name="Jiang L."/>
        </authorList>
    </citation>
    <scope>NUCLEOTIDE SEQUENCE [LARGE SCALE GENOMIC DNA]</scope>
    <source>
        <strain evidence="1 2">YIM 48858</strain>
    </source>
</reference>
<protein>
    <submittedName>
        <fullName evidence="1">Uncharacterized protein</fullName>
    </submittedName>
</protein>
<dbReference type="Proteomes" id="UP000305709">
    <property type="component" value="Unassembled WGS sequence"/>
</dbReference>
<proteinExistence type="predicted"/>
<dbReference type="OrthoDB" id="7726461at2"/>
<organism evidence="1 2">
    <name type="scientific">Rubellimicrobium roseum</name>
    <dbReference type="NCBI Taxonomy" id="687525"/>
    <lineage>
        <taxon>Bacteria</taxon>
        <taxon>Pseudomonadati</taxon>
        <taxon>Pseudomonadota</taxon>
        <taxon>Alphaproteobacteria</taxon>
        <taxon>Rhodobacterales</taxon>
        <taxon>Roseobacteraceae</taxon>
        <taxon>Rubellimicrobium</taxon>
    </lineage>
</organism>
<evidence type="ECO:0000313" key="2">
    <source>
        <dbReference type="Proteomes" id="UP000305709"/>
    </source>
</evidence>
<dbReference type="AlphaFoldDB" id="A0A5C4NHB7"/>
<accession>A0A5C4NHB7</accession>
<comment type="caution">
    <text evidence="1">The sequence shown here is derived from an EMBL/GenBank/DDBJ whole genome shotgun (WGS) entry which is preliminary data.</text>
</comment>